<feature type="transmembrane region" description="Helical" evidence="1">
    <location>
        <begin position="33"/>
        <end position="57"/>
    </location>
</feature>
<evidence type="ECO:0000313" key="4">
    <source>
        <dbReference type="Proteomes" id="UP000245362"/>
    </source>
</evidence>
<dbReference type="Proteomes" id="UP000245362">
    <property type="component" value="Unassembled WGS sequence"/>
</dbReference>
<keyword evidence="1" id="KW-1133">Transmembrane helix</keyword>
<dbReference type="InterPro" id="IPR008020">
    <property type="entry name" value="G8P"/>
</dbReference>
<dbReference type="Pfam" id="PF05356">
    <property type="entry name" value="Phage_Coat_B"/>
    <property type="match status" value="1"/>
</dbReference>
<dbReference type="RefSeq" id="WP_109319402.1">
    <property type="nucleotide sequence ID" value="NZ_QFWT01000003.1"/>
</dbReference>
<accession>A0A2U3BBI5</accession>
<feature type="signal peptide" evidence="2">
    <location>
        <begin position="1"/>
        <end position="18"/>
    </location>
</feature>
<name>A0A2U3BBI5_9VIBR</name>
<evidence type="ECO:0000256" key="1">
    <source>
        <dbReference type="SAM" id="Phobius"/>
    </source>
</evidence>
<gene>
    <name evidence="3" type="ORF">DI392_08155</name>
</gene>
<organism evidence="3 4">
    <name type="scientific">Vibrio albus</name>
    <dbReference type="NCBI Taxonomy" id="2200953"/>
    <lineage>
        <taxon>Bacteria</taxon>
        <taxon>Pseudomonadati</taxon>
        <taxon>Pseudomonadota</taxon>
        <taxon>Gammaproteobacteria</taxon>
        <taxon>Vibrionales</taxon>
        <taxon>Vibrionaceae</taxon>
        <taxon>Vibrio</taxon>
    </lineage>
</organism>
<dbReference type="AlphaFoldDB" id="A0A2U3BBI5"/>
<keyword evidence="1" id="KW-0812">Transmembrane</keyword>
<sequence>MKKYLVMALALGSSSAFATGGAAIDTSAATGAISQGVTAAGVIGGGFLAFHIGIAVWKKIRGAA</sequence>
<evidence type="ECO:0000256" key="2">
    <source>
        <dbReference type="SAM" id="SignalP"/>
    </source>
</evidence>
<comment type="caution">
    <text evidence="3">The sequence shown here is derived from an EMBL/GenBank/DDBJ whole genome shotgun (WGS) entry which is preliminary data.</text>
</comment>
<keyword evidence="4" id="KW-1185">Reference proteome</keyword>
<keyword evidence="2" id="KW-0732">Signal</keyword>
<dbReference type="EMBL" id="QFWT01000003">
    <property type="protein sequence ID" value="PWI34150.1"/>
    <property type="molecule type" value="Genomic_DNA"/>
</dbReference>
<protein>
    <recommendedName>
        <fullName evidence="5">Phage coat protein</fullName>
    </recommendedName>
</protein>
<proteinExistence type="predicted"/>
<evidence type="ECO:0008006" key="5">
    <source>
        <dbReference type="Google" id="ProtNLM"/>
    </source>
</evidence>
<feature type="chain" id="PRO_5015589467" description="Phage coat protein" evidence="2">
    <location>
        <begin position="19"/>
        <end position="64"/>
    </location>
</feature>
<keyword evidence="1" id="KW-0472">Membrane</keyword>
<evidence type="ECO:0000313" key="3">
    <source>
        <dbReference type="EMBL" id="PWI34150.1"/>
    </source>
</evidence>
<reference evidence="3 4" key="1">
    <citation type="submission" date="2018-05" db="EMBL/GenBank/DDBJ databases">
        <title>Vibrio limimaris sp. nov., isolated from marine sediment.</title>
        <authorList>
            <person name="Li C.-M."/>
        </authorList>
    </citation>
    <scope>NUCLEOTIDE SEQUENCE [LARGE SCALE GENOMIC DNA]</scope>
    <source>
        <strain evidence="3 4">E4404</strain>
    </source>
</reference>